<evidence type="ECO:0000313" key="5">
    <source>
        <dbReference type="EMBL" id="MDV6259788.1"/>
    </source>
</evidence>
<gene>
    <name evidence="5" type="ORF">R3P96_00385</name>
</gene>
<organism evidence="5 6">
    <name type="scientific">Rhodococcoides yunnanense</name>
    <dbReference type="NCBI Taxonomy" id="278209"/>
    <lineage>
        <taxon>Bacteria</taxon>
        <taxon>Bacillati</taxon>
        <taxon>Actinomycetota</taxon>
        <taxon>Actinomycetes</taxon>
        <taxon>Mycobacteriales</taxon>
        <taxon>Nocardiaceae</taxon>
        <taxon>Rhodococcoides</taxon>
    </lineage>
</organism>
<dbReference type="SUPFAM" id="SSF46785">
    <property type="entry name" value="Winged helix' DNA-binding domain"/>
    <property type="match status" value="1"/>
</dbReference>
<dbReference type="SMART" id="SM00345">
    <property type="entry name" value="HTH_GNTR"/>
    <property type="match status" value="1"/>
</dbReference>
<evidence type="ECO:0000259" key="4">
    <source>
        <dbReference type="PROSITE" id="PS50949"/>
    </source>
</evidence>
<dbReference type="InterPro" id="IPR011711">
    <property type="entry name" value="GntR_C"/>
</dbReference>
<name>A0ABU4B6G2_9NOCA</name>
<dbReference type="CDD" id="cd07377">
    <property type="entry name" value="WHTH_GntR"/>
    <property type="match status" value="1"/>
</dbReference>
<keyword evidence="6" id="KW-1185">Reference proteome</keyword>
<dbReference type="Gene3D" id="1.10.10.10">
    <property type="entry name" value="Winged helix-like DNA-binding domain superfamily/Winged helix DNA-binding domain"/>
    <property type="match status" value="1"/>
</dbReference>
<accession>A0ABU4B6G2</accession>
<dbReference type="SMART" id="SM00895">
    <property type="entry name" value="FCD"/>
    <property type="match status" value="1"/>
</dbReference>
<proteinExistence type="predicted"/>
<dbReference type="PRINTS" id="PR00035">
    <property type="entry name" value="HTHGNTR"/>
</dbReference>
<dbReference type="RefSeq" id="WP_317562692.1">
    <property type="nucleotide sequence ID" value="NZ_JAWLJX010000001.1"/>
</dbReference>
<evidence type="ECO:0000256" key="2">
    <source>
        <dbReference type="ARBA" id="ARBA00023125"/>
    </source>
</evidence>
<dbReference type="PROSITE" id="PS50949">
    <property type="entry name" value="HTH_GNTR"/>
    <property type="match status" value="1"/>
</dbReference>
<keyword evidence="3" id="KW-0804">Transcription</keyword>
<dbReference type="Proteomes" id="UP001185755">
    <property type="component" value="Unassembled WGS sequence"/>
</dbReference>
<evidence type="ECO:0000256" key="3">
    <source>
        <dbReference type="ARBA" id="ARBA00023163"/>
    </source>
</evidence>
<dbReference type="PANTHER" id="PTHR43537:SF47">
    <property type="entry name" value="REGULATORY PROTEIN GNTR HTH"/>
    <property type="match status" value="1"/>
</dbReference>
<dbReference type="InterPro" id="IPR036390">
    <property type="entry name" value="WH_DNA-bd_sf"/>
</dbReference>
<dbReference type="InterPro" id="IPR036388">
    <property type="entry name" value="WH-like_DNA-bd_sf"/>
</dbReference>
<dbReference type="Gene3D" id="1.20.120.530">
    <property type="entry name" value="GntR ligand-binding domain-like"/>
    <property type="match status" value="1"/>
</dbReference>
<keyword evidence="1" id="KW-0805">Transcription regulation</keyword>
<dbReference type="InterPro" id="IPR008920">
    <property type="entry name" value="TF_FadR/GntR_C"/>
</dbReference>
<sequence>MSDLSPLERRSTLSELAAARMRELISTEQWPVGTRIPSEHELVGRFDVSRNTVREALRALVHTGLLEARIGDGTYVVATSELRAALVRRSATSAAEDVLALRLLFEEYAAGRAALRAKPEDVQKLEQLLDATAASKVASSEEYANRDIEFHREIIVLSGNSLLVDLYDHLGAALVDMLTPLMESEPDAAEHERLHRDLVAAIASQDETSARHASSLLVAHTRSVHEHHVGTGGQQ</sequence>
<evidence type="ECO:0000256" key="1">
    <source>
        <dbReference type="ARBA" id="ARBA00023015"/>
    </source>
</evidence>
<reference evidence="5 6" key="1">
    <citation type="submission" date="2023-10" db="EMBL/GenBank/DDBJ databases">
        <title>Development of a sustainable strategy for remediation of hydrocarbon-contaminated territories based on the waste exchange concept.</title>
        <authorList>
            <person name="Krivoruchko A."/>
        </authorList>
    </citation>
    <scope>NUCLEOTIDE SEQUENCE [LARGE SCALE GENOMIC DNA]</scope>
    <source>
        <strain evidence="5 6">IEGM 1323</strain>
    </source>
</reference>
<keyword evidence="2" id="KW-0238">DNA-binding</keyword>
<dbReference type="PANTHER" id="PTHR43537">
    <property type="entry name" value="TRANSCRIPTIONAL REGULATOR, GNTR FAMILY"/>
    <property type="match status" value="1"/>
</dbReference>
<evidence type="ECO:0000313" key="6">
    <source>
        <dbReference type="Proteomes" id="UP001185755"/>
    </source>
</evidence>
<dbReference type="Pfam" id="PF07729">
    <property type="entry name" value="FCD"/>
    <property type="match status" value="1"/>
</dbReference>
<dbReference type="Pfam" id="PF00392">
    <property type="entry name" value="GntR"/>
    <property type="match status" value="1"/>
</dbReference>
<dbReference type="SUPFAM" id="SSF48008">
    <property type="entry name" value="GntR ligand-binding domain-like"/>
    <property type="match status" value="1"/>
</dbReference>
<feature type="domain" description="HTH gntR-type" evidence="4">
    <location>
        <begin position="11"/>
        <end position="79"/>
    </location>
</feature>
<comment type="caution">
    <text evidence="5">The sequence shown here is derived from an EMBL/GenBank/DDBJ whole genome shotgun (WGS) entry which is preliminary data.</text>
</comment>
<dbReference type="InterPro" id="IPR000524">
    <property type="entry name" value="Tscrpt_reg_HTH_GntR"/>
</dbReference>
<protein>
    <submittedName>
        <fullName evidence="5">FCD domain-containing protein</fullName>
    </submittedName>
</protein>
<dbReference type="EMBL" id="JAWLJX010000001">
    <property type="protein sequence ID" value="MDV6259788.1"/>
    <property type="molecule type" value="Genomic_DNA"/>
</dbReference>